<dbReference type="PANTHER" id="PTHR12773">
    <property type="entry name" value="UPF0315 PROTEIN-RELATED"/>
    <property type="match status" value="1"/>
</dbReference>
<evidence type="ECO:0008006" key="4">
    <source>
        <dbReference type="Google" id="ProtNLM"/>
    </source>
</evidence>
<proteinExistence type="predicted"/>
<evidence type="ECO:0000256" key="1">
    <source>
        <dbReference type="SAM" id="MobiDB-lite"/>
    </source>
</evidence>
<sequence length="174" mass="19556">MKLLTLNFLTCARKACKQEPAAFPLHPRDAELERVEMELNPEFLVNVLPRLEWKAVRSLGDELGLPTLPEQPPNPEDLMEKDGSNEPTQTLKDLHALLVETSVANGKLVCGHCDEEKRRGKEKGEQEEVPKGTKLAMMEVWKEIGGSKSTWIYGKRMSKELRQQDALGAEHSLG</sequence>
<feature type="region of interest" description="Disordered" evidence="1">
    <location>
        <begin position="64"/>
        <end position="88"/>
    </location>
</feature>
<dbReference type="GO" id="GO:0070476">
    <property type="term" value="P:rRNA (guanine-N7)-methylation"/>
    <property type="evidence" value="ECO:0007669"/>
    <property type="project" value="TreeGrafter"/>
</dbReference>
<dbReference type="InterPro" id="IPR039127">
    <property type="entry name" value="Trm112"/>
</dbReference>
<dbReference type="EMBL" id="QZBZ01000007">
    <property type="protein sequence ID" value="TIA42906.1"/>
    <property type="molecule type" value="Genomic_DNA"/>
</dbReference>
<dbReference type="Gene3D" id="2.20.25.10">
    <property type="match status" value="1"/>
</dbReference>
<dbReference type="PANTHER" id="PTHR12773:SF0">
    <property type="entry name" value="MULTIFUNCTIONAL METHYLTRANSFERASE SUBUNIT TRM112-LIKE PROTEIN"/>
    <property type="match status" value="1"/>
</dbReference>
<dbReference type="AlphaFoldDB" id="A0A4T0C5X3"/>
<protein>
    <recommendedName>
        <fullName evidence="4">Trm112p-domain-containing protein</fullName>
    </recommendedName>
</protein>
<evidence type="ECO:0000313" key="3">
    <source>
        <dbReference type="Proteomes" id="UP000308724"/>
    </source>
</evidence>
<accession>A0A4T0C5X3</accession>
<comment type="caution">
    <text evidence="2">The sequence shown here is derived from an EMBL/GenBank/DDBJ whole genome shotgun (WGS) entry which is preliminary data.</text>
</comment>
<evidence type="ECO:0000313" key="2">
    <source>
        <dbReference type="EMBL" id="TIA42906.1"/>
    </source>
</evidence>
<dbReference type="GO" id="GO:0046982">
    <property type="term" value="F:protein heterodimerization activity"/>
    <property type="evidence" value="ECO:0007669"/>
    <property type="project" value="InterPro"/>
</dbReference>
<dbReference type="Proteomes" id="UP000308724">
    <property type="component" value="Unassembled WGS sequence"/>
</dbReference>
<name>A0A4T0C5X3_AURPU</name>
<reference evidence="2 3" key="1">
    <citation type="submission" date="2018-10" db="EMBL/GenBank/DDBJ databases">
        <title>Fifty Aureobasidium pullulans genomes reveal a recombining polyextremotolerant generalist.</title>
        <authorList>
            <person name="Gostincar C."/>
            <person name="Turk M."/>
            <person name="Zajc J."/>
            <person name="Gunde-Cimerman N."/>
        </authorList>
    </citation>
    <scope>NUCLEOTIDE SEQUENCE [LARGE SCALE GENOMIC DNA]</scope>
    <source>
        <strain evidence="2 3">EXF-1645</strain>
    </source>
</reference>
<gene>
    <name evidence="2" type="ORF">D6C78_00740</name>
</gene>
<dbReference type="GO" id="GO:0030488">
    <property type="term" value="P:tRNA methylation"/>
    <property type="evidence" value="ECO:0007669"/>
    <property type="project" value="TreeGrafter"/>
</dbReference>
<organism evidence="2 3">
    <name type="scientific">Aureobasidium pullulans</name>
    <name type="common">Black yeast</name>
    <name type="synonym">Pullularia pullulans</name>
    <dbReference type="NCBI Taxonomy" id="5580"/>
    <lineage>
        <taxon>Eukaryota</taxon>
        <taxon>Fungi</taxon>
        <taxon>Dikarya</taxon>
        <taxon>Ascomycota</taxon>
        <taxon>Pezizomycotina</taxon>
        <taxon>Dothideomycetes</taxon>
        <taxon>Dothideomycetidae</taxon>
        <taxon>Dothideales</taxon>
        <taxon>Saccotheciaceae</taxon>
        <taxon>Aureobasidium</taxon>
    </lineage>
</organism>